<organism evidence="5 6">
    <name type="scientific">Bombardia bombarda</name>
    <dbReference type="NCBI Taxonomy" id="252184"/>
    <lineage>
        <taxon>Eukaryota</taxon>
        <taxon>Fungi</taxon>
        <taxon>Dikarya</taxon>
        <taxon>Ascomycota</taxon>
        <taxon>Pezizomycotina</taxon>
        <taxon>Sordariomycetes</taxon>
        <taxon>Sordariomycetidae</taxon>
        <taxon>Sordariales</taxon>
        <taxon>Lasiosphaeriaceae</taxon>
        <taxon>Bombardia</taxon>
    </lineage>
</organism>
<evidence type="ECO:0000313" key="6">
    <source>
        <dbReference type="Proteomes" id="UP001174934"/>
    </source>
</evidence>
<dbReference type="SUPFAM" id="SSF53474">
    <property type="entry name" value="alpha/beta-Hydrolases"/>
    <property type="match status" value="1"/>
</dbReference>
<dbReference type="EC" id="3.1.1.-" evidence="3"/>
<reference evidence="5" key="1">
    <citation type="submission" date="2023-06" db="EMBL/GenBank/DDBJ databases">
        <title>Genome-scale phylogeny and comparative genomics of the fungal order Sordariales.</title>
        <authorList>
            <consortium name="Lawrence Berkeley National Laboratory"/>
            <person name="Hensen N."/>
            <person name="Bonometti L."/>
            <person name="Westerberg I."/>
            <person name="Brannstrom I.O."/>
            <person name="Guillou S."/>
            <person name="Cros-Aarteil S."/>
            <person name="Calhoun S."/>
            <person name="Haridas S."/>
            <person name="Kuo A."/>
            <person name="Mondo S."/>
            <person name="Pangilinan J."/>
            <person name="Riley R."/>
            <person name="LaButti K."/>
            <person name="Andreopoulos B."/>
            <person name="Lipzen A."/>
            <person name="Chen C."/>
            <person name="Yanf M."/>
            <person name="Daum C."/>
            <person name="Ng V."/>
            <person name="Clum A."/>
            <person name="Steindorff A."/>
            <person name="Ohm R."/>
            <person name="Martin F."/>
            <person name="Silar P."/>
            <person name="Natvig D."/>
            <person name="Lalanne C."/>
            <person name="Gautier V."/>
            <person name="Ament-velasquez S.L."/>
            <person name="Kruys A."/>
            <person name="Hutchinson M.I."/>
            <person name="Powell A.J."/>
            <person name="Barry K."/>
            <person name="Miller A.N."/>
            <person name="Grigoriev I.V."/>
            <person name="Debuchy R."/>
            <person name="Gladieux P."/>
            <person name="Thoren M.H."/>
            <person name="Johannesson H."/>
        </authorList>
    </citation>
    <scope>NUCLEOTIDE SEQUENCE</scope>
    <source>
        <strain evidence="5">SMH3391-2</strain>
    </source>
</reference>
<evidence type="ECO:0000256" key="3">
    <source>
        <dbReference type="RuleBase" id="RU361235"/>
    </source>
</evidence>
<dbReference type="GO" id="GO:0052689">
    <property type="term" value="F:carboxylic ester hydrolase activity"/>
    <property type="evidence" value="ECO:0007669"/>
    <property type="project" value="TreeGrafter"/>
</dbReference>
<keyword evidence="2 3" id="KW-0378">Hydrolase</keyword>
<evidence type="ECO:0000256" key="2">
    <source>
        <dbReference type="ARBA" id="ARBA00022801"/>
    </source>
</evidence>
<feature type="domain" description="Carboxylesterase type B" evidence="4">
    <location>
        <begin position="75"/>
        <end position="499"/>
    </location>
</feature>
<dbReference type="Gene3D" id="3.40.50.1820">
    <property type="entry name" value="alpha/beta hydrolase"/>
    <property type="match status" value="1"/>
</dbReference>
<evidence type="ECO:0000259" key="4">
    <source>
        <dbReference type="Pfam" id="PF00135"/>
    </source>
</evidence>
<feature type="domain" description="Carboxylesterase type B" evidence="4">
    <location>
        <begin position="31"/>
        <end position="67"/>
    </location>
</feature>
<sequence>MANAFLVAISFLQSPVPAAAVDPTVNLSYSQYIGTPLINGITQWLGMRYAAPPVGDLRFEPPRDPRYHGTPQKADTANCLTLSVFAPSNASSHTNTNKLLPVFVFLGGGGFASLASANLNASGLIAAAHHAIVVVTPNYRVGPYGFISSEAAPHVTANNGLRDQRKALQWVQRHIAKFGGDPRRVVLGGDSAGAASVVLQMGAFGGDDGDGDGDGLFHAVAGESVSFATMLTVKEAQYQFDNLVIRTGCAGGDGGRVLACLRGRSAEEIGRHSGPTPYPFGGVYPPVYMWNPVVDGDFVPELTYSAFGKGRFVRGIRAAVFGDDTNGGTLFVPRGVGTKGEGNGFLRDQFPWLTVGMLERLNGLYPNPDASKGYGCWYRQTAAVYGEMRYMCPSLFITQALRRHGLANSSYAYRWNVKDPEQVAAGVGVPHVVELNALFGPYNIPGGQNVSSGAVPRSYYPDGINAHAVPVIQGYWASFIRSFNPNEHRCCGAAKWTPWRVGGKNLAGKRLLFDTGGRTEMEKLEGGSMNIKGGGVDTLDGDGEGQWDDDDGGLLKRCEYLWSIGAAIHQ</sequence>
<dbReference type="Pfam" id="PF00135">
    <property type="entry name" value="COesterase"/>
    <property type="match status" value="2"/>
</dbReference>
<accession>A0AA40C4K9</accession>
<dbReference type="InterPro" id="IPR050654">
    <property type="entry name" value="AChE-related_enzymes"/>
</dbReference>
<dbReference type="InterPro" id="IPR019826">
    <property type="entry name" value="Carboxylesterase_B_AS"/>
</dbReference>
<evidence type="ECO:0000256" key="1">
    <source>
        <dbReference type="ARBA" id="ARBA00005964"/>
    </source>
</evidence>
<proteinExistence type="inferred from homology"/>
<protein>
    <recommendedName>
        <fullName evidence="3">Carboxylic ester hydrolase</fullName>
        <ecNumber evidence="3">3.1.1.-</ecNumber>
    </recommendedName>
</protein>
<dbReference type="EMBL" id="JAULSR010000003">
    <property type="protein sequence ID" value="KAK0624862.1"/>
    <property type="molecule type" value="Genomic_DNA"/>
</dbReference>
<comment type="caution">
    <text evidence="5">The sequence shown here is derived from an EMBL/GenBank/DDBJ whole genome shotgun (WGS) entry which is preliminary data.</text>
</comment>
<feature type="chain" id="PRO_5041486723" description="Carboxylic ester hydrolase" evidence="3">
    <location>
        <begin position="21"/>
        <end position="570"/>
    </location>
</feature>
<dbReference type="PROSITE" id="PS00122">
    <property type="entry name" value="CARBOXYLESTERASE_B_1"/>
    <property type="match status" value="1"/>
</dbReference>
<dbReference type="InterPro" id="IPR002018">
    <property type="entry name" value="CarbesteraseB"/>
</dbReference>
<keyword evidence="3" id="KW-0732">Signal</keyword>
<feature type="signal peptide" evidence="3">
    <location>
        <begin position="1"/>
        <end position="20"/>
    </location>
</feature>
<comment type="similarity">
    <text evidence="1 3">Belongs to the type-B carboxylesterase/lipase family.</text>
</comment>
<keyword evidence="6" id="KW-1185">Reference proteome</keyword>
<gene>
    <name evidence="5" type="ORF">B0T17DRAFT_491933</name>
</gene>
<evidence type="ECO:0000313" key="5">
    <source>
        <dbReference type="EMBL" id="KAK0624862.1"/>
    </source>
</evidence>
<dbReference type="PANTHER" id="PTHR43918:SF4">
    <property type="entry name" value="CARBOXYLIC ESTER HYDROLASE"/>
    <property type="match status" value="1"/>
</dbReference>
<dbReference type="Proteomes" id="UP001174934">
    <property type="component" value="Unassembled WGS sequence"/>
</dbReference>
<dbReference type="PANTHER" id="PTHR43918">
    <property type="entry name" value="ACETYLCHOLINESTERASE"/>
    <property type="match status" value="1"/>
</dbReference>
<name>A0AA40C4K9_9PEZI</name>
<dbReference type="InterPro" id="IPR029058">
    <property type="entry name" value="AB_hydrolase_fold"/>
</dbReference>
<dbReference type="AlphaFoldDB" id="A0AA40C4K9"/>